<dbReference type="AlphaFoldDB" id="A0AAD5YV17"/>
<evidence type="ECO:0000256" key="6">
    <source>
        <dbReference type="ARBA" id="ARBA00048348"/>
    </source>
</evidence>
<dbReference type="PANTHER" id="PTHR11002">
    <property type="entry name" value="CARBONIC ANHYDRASE"/>
    <property type="match status" value="1"/>
</dbReference>
<comment type="cofactor">
    <cofactor evidence="7">
        <name>Zn(2+)</name>
        <dbReference type="ChEBI" id="CHEBI:29105"/>
    </cofactor>
    <text evidence="7">Binds 1 zinc ion per subunit.</text>
</comment>
<proteinExistence type="inferred from homology"/>
<comment type="catalytic activity">
    <reaction evidence="6 8">
        <text>hydrogencarbonate + H(+) = CO2 + H2O</text>
        <dbReference type="Rhea" id="RHEA:10748"/>
        <dbReference type="ChEBI" id="CHEBI:15377"/>
        <dbReference type="ChEBI" id="CHEBI:15378"/>
        <dbReference type="ChEBI" id="CHEBI:16526"/>
        <dbReference type="ChEBI" id="CHEBI:17544"/>
        <dbReference type="EC" id="4.2.1.1"/>
    </reaction>
</comment>
<dbReference type="SMART" id="SM00947">
    <property type="entry name" value="Pro_CA"/>
    <property type="match status" value="1"/>
</dbReference>
<evidence type="ECO:0000256" key="9">
    <source>
        <dbReference type="SAM" id="MobiDB-lite"/>
    </source>
</evidence>
<dbReference type="PANTHER" id="PTHR11002:SF76">
    <property type="entry name" value="CARBONIC ANHYDRASE"/>
    <property type="match status" value="1"/>
</dbReference>
<protein>
    <recommendedName>
        <fullName evidence="2 8">Carbonic anhydrase</fullName>
        <ecNumber evidence="2 8">4.2.1.1</ecNumber>
    </recommendedName>
    <alternativeName>
        <fullName evidence="8">Carbonate dehydratase</fullName>
    </alternativeName>
</protein>
<dbReference type="SUPFAM" id="SSF53056">
    <property type="entry name" value="beta-carbonic anhydrase, cab"/>
    <property type="match status" value="1"/>
</dbReference>
<evidence type="ECO:0000256" key="5">
    <source>
        <dbReference type="ARBA" id="ARBA00023239"/>
    </source>
</evidence>
<feature type="region of interest" description="Disordered" evidence="9">
    <location>
        <begin position="190"/>
        <end position="209"/>
    </location>
</feature>
<dbReference type="GO" id="GO:0004089">
    <property type="term" value="F:carbonate dehydratase activity"/>
    <property type="evidence" value="ECO:0007669"/>
    <property type="project" value="UniProtKB-UniRule"/>
</dbReference>
<feature type="region of interest" description="Disordered" evidence="9">
    <location>
        <begin position="22"/>
        <end position="58"/>
    </location>
</feature>
<evidence type="ECO:0000256" key="7">
    <source>
        <dbReference type="PIRSR" id="PIRSR601765-1"/>
    </source>
</evidence>
<evidence type="ECO:0000256" key="3">
    <source>
        <dbReference type="ARBA" id="ARBA00022723"/>
    </source>
</evidence>
<evidence type="ECO:0000256" key="1">
    <source>
        <dbReference type="ARBA" id="ARBA00006217"/>
    </source>
</evidence>
<evidence type="ECO:0000313" key="11">
    <source>
        <dbReference type="Proteomes" id="UP001213000"/>
    </source>
</evidence>
<feature type="binding site" evidence="7">
    <location>
        <position position="149"/>
    </location>
    <ligand>
        <name>Zn(2+)</name>
        <dbReference type="ChEBI" id="CHEBI:29105"/>
    </ligand>
</feature>
<dbReference type="Gene3D" id="3.40.1050.10">
    <property type="entry name" value="Carbonic anhydrase"/>
    <property type="match status" value="1"/>
</dbReference>
<dbReference type="EC" id="4.2.1.1" evidence="2 8"/>
<accession>A0AAD5YV17</accession>
<sequence>MDPQDCILLSLARRCASSSTVATSTSGTNHISSTSTSSSSAQSSAASAQATPAHNITATHNEGMKGLFEGNSRFRSGHHNATSATPSFMVLGCSDNRISSEAIFNASIGSIMSQNNIGNQFMQQDLGTQAAFNYAVDGLKVHHVIVMGHYGCKGVEHAIAMPGKQKTSGQRWLKPISDLFSHSKRKEIETLRKSRKPQKNKKNAATIAPKADDPGLKALVEENVKNSVDTIKKHSVLTTAYKKKKHSKANKQQDIHVFVHGFVYDENNGEVKNLGISFGPPGQKIPDIPFAAVEATKESHGVKKTLEDLKGKGSKVLSSLAVKATQTKK</sequence>
<feature type="binding site" evidence="7">
    <location>
        <position position="152"/>
    </location>
    <ligand>
        <name>Zn(2+)</name>
        <dbReference type="ChEBI" id="CHEBI:29105"/>
    </ligand>
</feature>
<reference evidence="10" key="1">
    <citation type="submission" date="2022-07" db="EMBL/GenBank/DDBJ databases">
        <title>Genome Sequence of Leucocoprinus birnbaumii.</title>
        <authorList>
            <person name="Buettner E."/>
        </authorList>
    </citation>
    <scope>NUCLEOTIDE SEQUENCE</scope>
    <source>
        <strain evidence="10">VT141</strain>
    </source>
</reference>
<comment type="similarity">
    <text evidence="1 8">Belongs to the beta-class carbonic anhydrase family.</text>
</comment>
<gene>
    <name evidence="10" type="ORF">NP233_g4944</name>
</gene>
<evidence type="ECO:0000256" key="4">
    <source>
        <dbReference type="ARBA" id="ARBA00022833"/>
    </source>
</evidence>
<evidence type="ECO:0000256" key="2">
    <source>
        <dbReference type="ARBA" id="ARBA00012925"/>
    </source>
</evidence>
<dbReference type="EMBL" id="JANIEX010000279">
    <property type="protein sequence ID" value="KAJ3569601.1"/>
    <property type="molecule type" value="Genomic_DNA"/>
</dbReference>
<dbReference type="Pfam" id="PF00484">
    <property type="entry name" value="Pro_CA"/>
    <property type="match status" value="1"/>
</dbReference>
<comment type="caution">
    <text evidence="10">The sequence shown here is derived from an EMBL/GenBank/DDBJ whole genome shotgun (WGS) entry which is preliminary data.</text>
</comment>
<dbReference type="GO" id="GO:0008270">
    <property type="term" value="F:zinc ion binding"/>
    <property type="evidence" value="ECO:0007669"/>
    <property type="project" value="UniProtKB-UniRule"/>
</dbReference>
<dbReference type="InterPro" id="IPR036874">
    <property type="entry name" value="Carbonic_anhydrase_sf"/>
</dbReference>
<name>A0AAD5YV17_9AGAR</name>
<feature type="binding site" evidence="7">
    <location>
        <position position="93"/>
    </location>
    <ligand>
        <name>Zn(2+)</name>
        <dbReference type="ChEBI" id="CHEBI:29105"/>
    </ligand>
</feature>
<organism evidence="10 11">
    <name type="scientific">Leucocoprinus birnbaumii</name>
    <dbReference type="NCBI Taxonomy" id="56174"/>
    <lineage>
        <taxon>Eukaryota</taxon>
        <taxon>Fungi</taxon>
        <taxon>Dikarya</taxon>
        <taxon>Basidiomycota</taxon>
        <taxon>Agaricomycotina</taxon>
        <taxon>Agaricomycetes</taxon>
        <taxon>Agaricomycetidae</taxon>
        <taxon>Agaricales</taxon>
        <taxon>Agaricineae</taxon>
        <taxon>Agaricaceae</taxon>
        <taxon>Leucocoprinus</taxon>
    </lineage>
</organism>
<dbReference type="InterPro" id="IPR001765">
    <property type="entry name" value="Carbonic_anhydrase"/>
</dbReference>
<feature type="compositionally biased region" description="Low complexity" evidence="9">
    <location>
        <begin position="22"/>
        <end position="53"/>
    </location>
</feature>
<feature type="binding site" evidence="7">
    <location>
        <position position="95"/>
    </location>
    <ligand>
        <name>Zn(2+)</name>
        <dbReference type="ChEBI" id="CHEBI:29105"/>
    </ligand>
</feature>
<feature type="compositionally biased region" description="Basic residues" evidence="9">
    <location>
        <begin position="193"/>
        <end position="202"/>
    </location>
</feature>
<evidence type="ECO:0000313" key="10">
    <source>
        <dbReference type="EMBL" id="KAJ3569601.1"/>
    </source>
</evidence>
<keyword evidence="5 8" id="KW-0456">Lyase</keyword>
<keyword evidence="11" id="KW-1185">Reference proteome</keyword>
<dbReference type="Proteomes" id="UP001213000">
    <property type="component" value="Unassembled WGS sequence"/>
</dbReference>
<evidence type="ECO:0000256" key="8">
    <source>
        <dbReference type="RuleBase" id="RU003956"/>
    </source>
</evidence>
<keyword evidence="4 7" id="KW-0862">Zinc</keyword>
<comment type="function">
    <text evidence="8">Reversible hydration of carbon dioxide.</text>
</comment>
<keyword evidence="3 7" id="KW-0479">Metal-binding</keyword>